<protein>
    <recommendedName>
        <fullName evidence="3">Abortive infection protein</fullName>
    </recommendedName>
</protein>
<proteinExistence type="predicted"/>
<name>A0ABU7KTR2_9ACTN</name>
<dbReference type="Proteomes" id="UP001348641">
    <property type="component" value="Unassembled WGS sequence"/>
</dbReference>
<dbReference type="EMBL" id="JAUUCC010000051">
    <property type="protein sequence ID" value="MEE2052676.1"/>
    <property type="molecule type" value="Genomic_DNA"/>
</dbReference>
<accession>A0ABU7KTR2</accession>
<dbReference type="InterPro" id="IPR017853">
    <property type="entry name" value="GH"/>
</dbReference>
<sequence>MNIRGVSYHTDHLPAGLAERDMRTVREDLRCTAVMLIGEDVGQLESAAGAALAAGLDVWVRPRYDGRTPAELVAHLAAVADMAEGLRAARPGRVTLMVGTEFSLTVRGLLPGPGEFSRLQIIRRPRLLRLFSRRVNRRLHTLLATTAAVARERFHGPLTYGAAGWERVDWSVFDVAGTNLYRAGTDDAAYAEILDARMHEAGRPFVVTEFGCGAYEGAGLRGAGSFFAVNWFADPPRLRRGTVRDEGVQARYVTELLDLYEDRGVEGAFVFTFAMPGFPHSEDPEYDLDMAGFGLVRAPADDPAAWTPKAAFHAVARHYRAQEAGAR</sequence>
<evidence type="ECO:0000313" key="2">
    <source>
        <dbReference type="Proteomes" id="UP001348641"/>
    </source>
</evidence>
<comment type="caution">
    <text evidence="1">The sequence shown here is derived from an EMBL/GenBank/DDBJ whole genome shotgun (WGS) entry which is preliminary data.</text>
</comment>
<evidence type="ECO:0000313" key="1">
    <source>
        <dbReference type="EMBL" id="MEE2052676.1"/>
    </source>
</evidence>
<dbReference type="SUPFAM" id="SSF51445">
    <property type="entry name" value="(Trans)glycosidases"/>
    <property type="match status" value="1"/>
</dbReference>
<dbReference type="RefSeq" id="WP_330159684.1">
    <property type="nucleotide sequence ID" value="NZ_BAAAJA010000001.1"/>
</dbReference>
<gene>
    <name evidence="1" type="ORF">Q8A49_19425</name>
</gene>
<organism evidence="1 2">
    <name type="scientific">Nocardiopsis tropica</name>
    <dbReference type="NCBI Taxonomy" id="109330"/>
    <lineage>
        <taxon>Bacteria</taxon>
        <taxon>Bacillati</taxon>
        <taxon>Actinomycetota</taxon>
        <taxon>Actinomycetes</taxon>
        <taxon>Streptosporangiales</taxon>
        <taxon>Nocardiopsidaceae</taxon>
        <taxon>Nocardiopsis</taxon>
    </lineage>
</organism>
<dbReference type="Gene3D" id="3.20.20.80">
    <property type="entry name" value="Glycosidases"/>
    <property type="match status" value="1"/>
</dbReference>
<evidence type="ECO:0008006" key="3">
    <source>
        <dbReference type="Google" id="ProtNLM"/>
    </source>
</evidence>
<reference evidence="1 2" key="1">
    <citation type="submission" date="2023-07" db="EMBL/GenBank/DDBJ databases">
        <authorList>
            <person name="Girao M."/>
            <person name="Carvalho M.F."/>
        </authorList>
    </citation>
    <scope>NUCLEOTIDE SEQUENCE [LARGE SCALE GENOMIC DNA]</scope>
    <source>
        <strain evidence="1 2">66/93</strain>
    </source>
</reference>